<evidence type="ECO:0000313" key="3">
    <source>
        <dbReference type="Proteomes" id="UP000694660"/>
    </source>
</evidence>
<evidence type="ECO:0000256" key="1">
    <source>
        <dbReference type="SAM" id="SignalP"/>
    </source>
</evidence>
<reference evidence="3" key="1">
    <citation type="journal article" date="2022" name="ISME J.">
        <title>Genetic and phylogenetic analysis of dissimilatory iodate-reducing bacteria identifies potential niches across the world's oceans.</title>
        <authorList>
            <person name="Reyes-Umana V."/>
            <person name="Henning Z."/>
            <person name="Lee K."/>
            <person name="Barnum T.P."/>
            <person name="Coates J.D."/>
        </authorList>
    </citation>
    <scope>NUCLEOTIDE SEQUENCE [LARGE SCALE GENOMIC DNA]</scope>
    <source>
        <strain evidence="3">IR12</strain>
    </source>
</reference>
<dbReference type="AlphaFoldDB" id="A0A944D8J4"/>
<dbReference type="RefSeq" id="WP_214359758.1">
    <property type="nucleotide sequence ID" value="NZ_JAEKFT010000002.1"/>
</dbReference>
<sequence>MTAWPAALALCVCATAWAGEAEVVDAVADCDTARVCRFTVTVRHADAGWEHYADAWEVQAPDGTVLGRRVLLHPHDTEQPFTRSLDGVRIPAGVDTVRVRAHDSVHGWGDAPVTVPIR</sequence>
<keyword evidence="1" id="KW-0732">Signal</keyword>
<gene>
    <name evidence="2" type="ORF">I8J34_02320</name>
</gene>
<accession>A0A944D8J4</accession>
<dbReference type="EMBL" id="JAEKFT010000002">
    <property type="protein sequence ID" value="MBT0959998.1"/>
    <property type="molecule type" value="Genomic_DNA"/>
</dbReference>
<name>A0A944D8J4_DENI1</name>
<evidence type="ECO:0000313" key="2">
    <source>
        <dbReference type="EMBL" id="MBT0959998.1"/>
    </source>
</evidence>
<keyword evidence="3" id="KW-1185">Reference proteome</keyword>
<comment type="caution">
    <text evidence="2">The sequence shown here is derived from an EMBL/GenBank/DDBJ whole genome shotgun (WGS) entry which is preliminary data.</text>
</comment>
<proteinExistence type="predicted"/>
<feature type="chain" id="PRO_5037577375" evidence="1">
    <location>
        <begin position="19"/>
        <end position="118"/>
    </location>
</feature>
<protein>
    <submittedName>
        <fullName evidence="2">Uncharacterized protein</fullName>
    </submittedName>
</protein>
<dbReference type="Proteomes" id="UP000694660">
    <property type="component" value="Unassembled WGS sequence"/>
</dbReference>
<organism evidence="2 3">
    <name type="scientific">Denitromonas iodatirespirans</name>
    <dbReference type="NCBI Taxonomy" id="2795389"/>
    <lineage>
        <taxon>Bacteria</taxon>
        <taxon>Pseudomonadati</taxon>
        <taxon>Pseudomonadota</taxon>
        <taxon>Betaproteobacteria</taxon>
        <taxon>Rhodocyclales</taxon>
        <taxon>Zoogloeaceae</taxon>
        <taxon>Denitromonas</taxon>
    </lineage>
</organism>
<feature type="signal peptide" evidence="1">
    <location>
        <begin position="1"/>
        <end position="18"/>
    </location>
</feature>